<dbReference type="EMBL" id="JACHIA010000016">
    <property type="protein sequence ID" value="MBB6072585.1"/>
    <property type="molecule type" value="Genomic_DNA"/>
</dbReference>
<organism evidence="1 2">
    <name type="scientific">Longimicrobium terrae</name>
    <dbReference type="NCBI Taxonomy" id="1639882"/>
    <lineage>
        <taxon>Bacteria</taxon>
        <taxon>Pseudomonadati</taxon>
        <taxon>Gemmatimonadota</taxon>
        <taxon>Longimicrobiia</taxon>
        <taxon>Longimicrobiales</taxon>
        <taxon>Longimicrobiaceae</taxon>
        <taxon>Longimicrobium</taxon>
    </lineage>
</organism>
<proteinExistence type="predicted"/>
<keyword evidence="2" id="KW-1185">Reference proteome</keyword>
<dbReference type="AlphaFoldDB" id="A0A841H330"/>
<protein>
    <submittedName>
        <fullName evidence="1">Uncharacterized protein</fullName>
    </submittedName>
</protein>
<accession>A0A841H330</accession>
<name>A0A841H330_9BACT</name>
<reference evidence="1 2" key="1">
    <citation type="submission" date="2020-08" db="EMBL/GenBank/DDBJ databases">
        <title>Genomic Encyclopedia of Type Strains, Phase IV (KMG-IV): sequencing the most valuable type-strain genomes for metagenomic binning, comparative biology and taxonomic classification.</title>
        <authorList>
            <person name="Goeker M."/>
        </authorList>
    </citation>
    <scope>NUCLEOTIDE SEQUENCE [LARGE SCALE GENOMIC DNA]</scope>
    <source>
        <strain evidence="1 2">DSM 29007</strain>
    </source>
</reference>
<gene>
    <name evidence="1" type="ORF">HNQ61_004248</name>
</gene>
<dbReference type="Proteomes" id="UP000582837">
    <property type="component" value="Unassembled WGS sequence"/>
</dbReference>
<evidence type="ECO:0000313" key="2">
    <source>
        <dbReference type="Proteomes" id="UP000582837"/>
    </source>
</evidence>
<comment type="caution">
    <text evidence="1">The sequence shown here is derived from an EMBL/GenBank/DDBJ whole genome shotgun (WGS) entry which is preliminary data.</text>
</comment>
<evidence type="ECO:0000313" key="1">
    <source>
        <dbReference type="EMBL" id="MBB6072585.1"/>
    </source>
</evidence>
<sequence length="114" mass="12337">MDYNRWAWGLFCEDLLIGGDPLDDRCGSYGDAAHAGVSRHFRPGMRVRPYLSAGLGASDVAEHRAAPRASYMLEAGGDLGRGRFGARIGIRHQARPSVPEADYAGPVLALRVKL</sequence>
<dbReference type="RefSeq" id="WP_170032737.1">
    <property type="nucleotide sequence ID" value="NZ_JABDTL010000001.1"/>
</dbReference>